<evidence type="ECO:0000259" key="3">
    <source>
        <dbReference type="PROSITE" id="PS51000"/>
    </source>
</evidence>
<feature type="domain" description="HTH deoR-type" evidence="3">
    <location>
        <begin position="6"/>
        <end position="61"/>
    </location>
</feature>
<dbReference type="RefSeq" id="WP_307635254.1">
    <property type="nucleotide sequence ID" value="NZ_JAUSQL010000001.1"/>
</dbReference>
<keyword evidence="5" id="KW-1185">Reference proteome</keyword>
<reference evidence="4 5" key="1">
    <citation type="submission" date="2023-07" db="EMBL/GenBank/DDBJ databases">
        <title>Sequencing the genomes of 1000 actinobacteria strains.</title>
        <authorList>
            <person name="Klenk H.-P."/>
        </authorList>
    </citation>
    <scope>NUCLEOTIDE SEQUENCE [LARGE SCALE GENOMIC DNA]</scope>
    <source>
        <strain evidence="4 5">DSM 19515</strain>
    </source>
</reference>
<dbReference type="InterPro" id="IPR037171">
    <property type="entry name" value="NagB/RpiA_transferase-like"/>
</dbReference>
<evidence type="ECO:0000256" key="2">
    <source>
        <dbReference type="ARBA" id="ARBA00023163"/>
    </source>
</evidence>
<dbReference type="Pfam" id="PF00455">
    <property type="entry name" value="DeoRC"/>
    <property type="match status" value="1"/>
</dbReference>
<dbReference type="Proteomes" id="UP001230145">
    <property type="component" value="Unassembled WGS sequence"/>
</dbReference>
<dbReference type="Pfam" id="PF08220">
    <property type="entry name" value="HTH_DeoR"/>
    <property type="match status" value="1"/>
</dbReference>
<accession>A0ABT9PKI9</accession>
<keyword evidence="2" id="KW-0804">Transcription</keyword>
<dbReference type="PANTHER" id="PTHR30363">
    <property type="entry name" value="HTH-TYPE TRANSCRIPTIONAL REGULATOR SRLR-RELATED"/>
    <property type="match status" value="1"/>
</dbReference>
<sequence>MAKASQEERQARIVELIIDHGSLRVDDLAESFGVSVMTLYRDLAALESRQMIARHRGTISLLVSSISETPFVFRLHQEAQAKEAVAREAARVASRYSSIFVDDSSTAYLSLDYVGVPESKAFITNALPAASKIGAGDHQSLTILGGRYERTLDAFFGPATNRQMAELAFETAILGAASIKDGSIYHPFIDAALFKREVLARTEAPILAVTASKLSRVALHRLADLSEFAYMIIDDAVTDEELKHLQTLTNVIVAKKEGKDNV</sequence>
<proteinExistence type="predicted"/>
<keyword evidence="1" id="KW-0805">Transcription regulation</keyword>
<evidence type="ECO:0000313" key="4">
    <source>
        <dbReference type="EMBL" id="MDP9833232.1"/>
    </source>
</evidence>
<name>A0ABT9PKI9_9ACTO</name>
<gene>
    <name evidence="4" type="ORF">J2S45_001911</name>
</gene>
<dbReference type="InterPro" id="IPR050313">
    <property type="entry name" value="Carb_Metab_HTH_regulators"/>
</dbReference>
<dbReference type="SUPFAM" id="SSF46785">
    <property type="entry name" value="Winged helix' DNA-binding domain"/>
    <property type="match status" value="1"/>
</dbReference>
<dbReference type="SMART" id="SM01134">
    <property type="entry name" value="DeoRC"/>
    <property type="match status" value="1"/>
</dbReference>
<organism evidence="4 5">
    <name type="scientific">Trueperella abortisuis</name>
    <dbReference type="NCBI Taxonomy" id="445930"/>
    <lineage>
        <taxon>Bacteria</taxon>
        <taxon>Bacillati</taxon>
        <taxon>Actinomycetota</taxon>
        <taxon>Actinomycetes</taxon>
        <taxon>Actinomycetales</taxon>
        <taxon>Actinomycetaceae</taxon>
        <taxon>Trueperella</taxon>
    </lineage>
</organism>
<dbReference type="InterPro" id="IPR036390">
    <property type="entry name" value="WH_DNA-bd_sf"/>
</dbReference>
<dbReference type="InterPro" id="IPR036388">
    <property type="entry name" value="WH-like_DNA-bd_sf"/>
</dbReference>
<dbReference type="EMBL" id="JAUSQL010000001">
    <property type="protein sequence ID" value="MDP9833232.1"/>
    <property type="molecule type" value="Genomic_DNA"/>
</dbReference>
<comment type="caution">
    <text evidence="4">The sequence shown here is derived from an EMBL/GenBank/DDBJ whole genome shotgun (WGS) entry which is preliminary data.</text>
</comment>
<dbReference type="InterPro" id="IPR001034">
    <property type="entry name" value="DeoR_HTH"/>
</dbReference>
<dbReference type="PROSITE" id="PS51000">
    <property type="entry name" value="HTH_DEOR_2"/>
    <property type="match status" value="1"/>
</dbReference>
<dbReference type="SUPFAM" id="SSF100950">
    <property type="entry name" value="NagB/RpiA/CoA transferase-like"/>
    <property type="match status" value="1"/>
</dbReference>
<protein>
    <submittedName>
        <fullName evidence="4">DeoR/GlpR family transcriptional regulator of sugar metabolism</fullName>
    </submittedName>
</protein>
<evidence type="ECO:0000313" key="5">
    <source>
        <dbReference type="Proteomes" id="UP001230145"/>
    </source>
</evidence>
<evidence type="ECO:0000256" key="1">
    <source>
        <dbReference type="ARBA" id="ARBA00023015"/>
    </source>
</evidence>
<dbReference type="PANTHER" id="PTHR30363:SF44">
    <property type="entry name" value="AGA OPERON TRANSCRIPTIONAL REPRESSOR-RELATED"/>
    <property type="match status" value="1"/>
</dbReference>
<dbReference type="Gene3D" id="1.10.10.10">
    <property type="entry name" value="Winged helix-like DNA-binding domain superfamily/Winged helix DNA-binding domain"/>
    <property type="match status" value="1"/>
</dbReference>
<dbReference type="InterPro" id="IPR014036">
    <property type="entry name" value="DeoR-like_C"/>
</dbReference>
<dbReference type="SMART" id="SM00420">
    <property type="entry name" value="HTH_DEOR"/>
    <property type="match status" value="1"/>
</dbReference>